<dbReference type="AlphaFoldDB" id="A0A6M3XM20"/>
<keyword evidence="1" id="KW-0812">Transmembrane</keyword>
<evidence type="ECO:0000256" key="1">
    <source>
        <dbReference type="SAM" id="Phobius"/>
    </source>
</evidence>
<gene>
    <name evidence="2" type="ORF">TM448B01411_0001</name>
</gene>
<evidence type="ECO:0000313" key="2">
    <source>
        <dbReference type="EMBL" id="QJH98846.1"/>
    </source>
</evidence>
<accession>A0A6M3XM20</accession>
<dbReference type="EMBL" id="MT144755">
    <property type="protein sequence ID" value="QJH98846.1"/>
    <property type="molecule type" value="Genomic_DNA"/>
</dbReference>
<keyword evidence="1" id="KW-0472">Membrane</keyword>
<keyword evidence="1" id="KW-1133">Transmembrane helix</keyword>
<name>A0A6M3XM20_9ZZZZ</name>
<organism evidence="2">
    <name type="scientific">viral metagenome</name>
    <dbReference type="NCBI Taxonomy" id="1070528"/>
    <lineage>
        <taxon>unclassified sequences</taxon>
        <taxon>metagenomes</taxon>
        <taxon>organismal metagenomes</taxon>
    </lineage>
</organism>
<proteinExistence type="predicted"/>
<sequence>MKPLFIIIISPFIIFAIVVIYVLGTDFYKTMKYSDGWVWQDRHGTAVKEFIKEEDNCIYFIDVWDRDIKTCGTYQIEKSTK</sequence>
<feature type="transmembrane region" description="Helical" evidence="1">
    <location>
        <begin position="6"/>
        <end position="24"/>
    </location>
</feature>
<protein>
    <submittedName>
        <fullName evidence="2">Uncharacterized protein</fullName>
    </submittedName>
</protein>
<reference evidence="2" key="1">
    <citation type="submission" date="2020-03" db="EMBL/GenBank/DDBJ databases">
        <title>The deep terrestrial virosphere.</title>
        <authorList>
            <person name="Holmfeldt K."/>
            <person name="Nilsson E."/>
            <person name="Simone D."/>
            <person name="Lopez-Fernandez M."/>
            <person name="Wu X."/>
            <person name="de Brujin I."/>
            <person name="Lundin D."/>
            <person name="Andersson A."/>
            <person name="Bertilsson S."/>
            <person name="Dopson M."/>
        </authorList>
    </citation>
    <scope>NUCLEOTIDE SEQUENCE</scope>
    <source>
        <strain evidence="2">TM448B01411</strain>
    </source>
</reference>